<name>A0A914I9S1_GLORO</name>
<proteinExistence type="predicted"/>
<evidence type="ECO:0000313" key="1">
    <source>
        <dbReference type="Proteomes" id="UP000887572"/>
    </source>
</evidence>
<dbReference type="WBParaSite" id="Gr19_v10_g8002.t2">
    <property type="protein sequence ID" value="Gr19_v10_g8002.t2"/>
    <property type="gene ID" value="Gr19_v10_g8002"/>
</dbReference>
<reference evidence="2" key="1">
    <citation type="submission" date="2022-11" db="UniProtKB">
        <authorList>
            <consortium name="WormBaseParasite"/>
        </authorList>
    </citation>
    <scope>IDENTIFICATION</scope>
</reference>
<organism evidence="1 2">
    <name type="scientific">Globodera rostochiensis</name>
    <name type="common">Golden nematode worm</name>
    <name type="synonym">Heterodera rostochiensis</name>
    <dbReference type="NCBI Taxonomy" id="31243"/>
    <lineage>
        <taxon>Eukaryota</taxon>
        <taxon>Metazoa</taxon>
        <taxon>Ecdysozoa</taxon>
        <taxon>Nematoda</taxon>
        <taxon>Chromadorea</taxon>
        <taxon>Rhabditida</taxon>
        <taxon>Tylenchina</taxon>
        <taxon>Tylenchomorpha</taxon>
        <taxon>Tylenchoidea</taxon>
        <taxon>Heteroderidae</taxon>
        <taxon>Heteroderinae</taxon>
        <taxon>Globodera</taxon>
    </lineage>
</organism>
<dbReference type="Proteomes" id="UP000887572">
    <property type="component" value="Unplaced"/>
</dbReference>
<evidence type="ECO:0000313" key="2">
    <source>
        <dbReference type="WBParaSite" id="Gr19_v10_g8002.t2"/>
    </source>
</evidence>
<protein>
    <submittedName>
        <fullName evidence="2">Uncharacterized protein</fullName>
    </submittedName>
</protein>
<sequence length="149" mass="16658">MDNHSHAVSTAREAQARIMLAAEGRTGQRLFLYMRQLTHHFGPGMSFGIEDWAYSNAPVLDNYGIAHFRVQIVALVDHLVAKQDPAKIYHGSAYNMNAVTMFHHQVACLAWSGRCSGELEQLVNHPQHHSQDKMGGQAVYISEADEMIV</sequence>
<dbReference type="AlphaFoldDB" id="A0A914I9S1"/>
<accession>A0A914I9S1</accession>
<keyword evidence="1" id="KW-1185">Reference proteome</keyword>